<accession>A0A4C1XM73</accession>
<dbReference type="Proteomes" id="UP000299102">
    <property type="component" value="Unassembled WGS sequence"/>
</dbReference>
<keyword evidence="2" id="KW-1185">Reference proteome</keyword>
<name>A0A4C1XM73_EUMVA</name>
<proteinExistence type="predicted"/>
<evidence type="ECO:0000313" key="2">
    <source>
        <dbReference type="Proteomes" id="UP000299102"/>
    </source>
</evidence>
<dbReference type="EMBL" id="BGZK01000917">
    <property type="protein sequence ID" value="GBP65016.1"/>
    <property type="molecule type" value="Genomic_DNA"/>
</dbReference>
<sequence>MKPKRHDRLQTQKRCGKSAAARERALICKISGFRDRKRAYPHDVRARRRGVLSMNFELTVDAQNARVRYDIVVWHFLLCGWEVYAGGDSRAACTRAEAAQLRSVVTGRVARRPAQWPPLPPGLARRRDILPSSVISKVSIAFKV</sequence>
<gene>
    <name evidence="1" type="ORF">EVAR_43123_1</name>
</gene>
<dbReference type="AlphaFoldDB" id="A0A4C1XM73"/>
<comment type="caution">
    <text evidence="1">The sequence shown here is derived from an EMBL/GenBank/DDBJ whole genome shotgun (WGS) entry which is preliminary data.</text>
</comment>
<protein>
    <submittedName>
        <fullName evidence="1">Uncharacterized protein</fullName>
    </submittedName>
</protein>
<evidence type="ECO:0000313" key="1">
    <source>
        <dbReference type="EMBL" id="GBP65016.1"/>
    </source>
</evidence>
<organism evidence="1 2">
    <name type="scientific">Eumeta variegata</name>
    <name type="common">Bagworm moth</name>
    <name type="synonym">Eumeta japonica</name>
    <dbReference type="NCBI Taxonomy" id="151549"/>
    <lineage>
        <taxon>Eukaryota</taxon>
        <taxon>Metazoa</taxon>
        <taxon>Ecdysozoa</taxon>
        <taxon>Arthropoda</taxon>
        <taxon>Hexapoda</taxon>
        <taxon>Insecta</taxon>
        <taxon>Pterygota</taxon>
        <taxon>Neoptera</taxon>
        <taxon>Endopterygota</taxon>
        <taxon>Lepidoptera</taxon>
        <taxon>Glossata</taxon>
        <taxon>Ditrysia</taxon>
        <taxon>Tineoidea</taxon>
        <taxon>Psychidae</taxon>
        <taxon>Oiketicinae</taxon>
        <taxon>Eumeta</taxon>
    </lineage>
</organism>
<reference evidence="1 2" key="1">
    <citation type="journal article" date="2019" name="Commun. Biol.">
        <title>The bagworm genome reveals a unique fibroin gene that provides high tensile strength.</title>
        <authorList>
            <person name="Kono N."/>
            <person name="Nakamura H."/>
            <person name="Ohtoshi R."/>
            <person name="Tomita M."/>
            <person name="Numata K."/>
            <person name="Arakawa K."/>
        </authorList>
    </citation>
    <scope>NUCLEOTIDE SEQUENCE [LARGE SCALE GENOMIC DNA]</scope>
</reference>